<sequence length="67" mass="8130">MQISFTVMRARVPEILHTIPIHKVRKFARYAWRFIEWFTRDLDGKAAIYAVKKYKSHRRLPSLLELE</sequence>
<reference evidence="1 2" key="1">
    <citation type="journal article" date="2016" name="Proc. Natl. Acad. Sci. U.S.A.">
        <title>Comparative genomics of biotechnologically important yeasts.</title>
        <authorList>
            <person name="Riley R."/>
            <person name="Haridas S."/>
            <person name="Wolfe K.H."/>
            <person name="Lopes M.R."/>
            <person name="Hittinger C.T."/>
            <person name="Goeker M."/>
            <person name="Salamov A.A."/>
            <person name="Wisecaver J.H."/>
            <person name="Long T.M."/>
            <person name="Calvey C.H."/>
            <person name="Aerts A.L."/>
            <person name="Barry K.W."/>
            <person name="Choi C."/>
            <person name="Clum A."/>
            <person name="Coughlan A.Y."/>
            <person name="Deshpande S."/>
            <person name="Douglass A.P."/>
            <person name="Hanson S.J."/>
            <person name="Klenk H.-P."/>
            <person name="LaButti K.M."/>
            <person name="Lapidus A."/>
            <person name="Lindquist E.A."/>
            <person name="Lipzen A.M."/>
            <person name="Meier-Kolthoff J.P."/>
            <person name="Ohm R.A."/>
            <person name="Otillar R.P."/>
            <person name="Pangilinan J.L."/>
            <person name="Peng Y."/>
            <person name="Rokas A."/>
            <person name="Rosa C.A."/>
            <person name="Scheuner C."/>
            <person name="Sibirny A.A."/>
            <person name="Slot J.C."/>
            <person name="Stielow J.B."/>
            <person name="Sun H."/>
            <person name="Kurtzman C.P."/>
            <person name="Blackwell M."/>
            <person name="Grigoriev I.V."/>
            <person name="Jeffries T.W."/>
        </authorList>
    </citation>
    <scope>NUCLEOTIDE SEQUENCE [LARGE SCALE GENOMIC DNA]</scope>
    <source>
        <strain evidence="1 2">NRRL Y-11557</strain>
    </source>
</reference>
<proteinExistence type="predicted"/>
<evidence type="ECO:0000313" key="1">
    <source>
        <dbReference type="EMBL" id="ODQ74680.1"/>
    </source>
</evidence>
<organism evidence="1 2">
    <name type="scientific">Lipomyces starkeyi NRRL Y-11557</name>
    <dbReference type="NCBI Taxonomy" id="675824"/>
    <lineage>
        <taxon>Eukaryota</taxon>
        <taxon>Fungi</taxon>
        <taxon>Dikarya</taxon>
        <taxon>Ascomycota</taxon>
        <taxon>Saccharomycotina</taxon>
        <taxon>Lipomycetes</taxon>
        <taxon>Lipomycetales</taxon>
        <taxon>Lipomycetaceae</taxon>
        <taxon>Lipomyces</taxon>
    </lineage>
</organism>
<dbReference type="Proteomes" id="UP000094385">
    <property type="component" value="Unassembled WGS sequence"/>
</dbReference>
<dbReference type="AlphaFoldDB" id="A0A1E3QAM7"/>
<dbReference type="OrthoDB" id="10044727at2759"/>
<dbReference type="EMBL" id="KV454291">
    <property type="protein sequence ID" value="ODQ74680.1"/>
    <property type="molecule type" value="Genomic_DNA"/>
</dbReference>
<evidence type="ECO:0000313" key="2">
    <source>
        <dbReference type="Proteomes" id="UP000094385"/>
    </source>
</evidence>
<keyword evidence="2" id="KW-1185">Reference proteome</keyword>
<gene>
    <name evidence="1" type="ORF">LIPSTDRAFT_115816</name>
</gene>
<accession>A0A1E3QAM7</accession>
<protein>
    <submittedName>
        <fullName evidence="1">Uncharacterized protein</fullName>
    </submittedName>
</protein>
<name>A0A1E3QAM7_LIPST</name>